<comment type="caution">
    <text evidence="2">The sequence shown here is derived from an EMBL/GenBank/DDBJ whole genome shotgun (WGS) entry which is preliminary data.</text>
</comment>
<dbReference type="Proteomes" id="UP000886595">
    <property type="component" value="Unassembled WGS sequence"/>
</dbReference>
<dbReference type="EMBL" id="JAAMPC010000005">
    <property type="protein sequence ID" value="KAG2310789.1"/>
    <property type="molecule type" value="Genomic_DNA"/>
</dbReference>
<dbReference type="PANTHER" id="PTHR11743:SF72">
    <property type="entry name" value="PORIN DOMAIN-CONTAINING PROTEIN"/>
    <property type="match status" value="1"/>
</dbReference>
<dbReference type="PANTHER" id="PTHR11743">
    <property type="entry name" value="VOLTAGE-DEPENDENT ANION-SELECTIVE CHANNEL"/>
    <property type="match status" value="1"/>
</dbReference>
<evidence type="ECO:0000313" key="2">
    <source>
        <dbReference type="EMBL" id="KAG2310789.1"/>
    </source>
</evidence>
<dbReference type="OrthoDB" id="7827681at2759"/>
<evidence type="ECO:0000313" key="3">
    <source>
        <dbReference type="Proteomes" id="UP000886595"/>
    </source>
</evidence>
<evidence type="ECO:0000256" key="1">
    <source>
        <dbReference type="ARBA" id="ARBA00009624"/>
    </source>
</evidence>
<sequence length="121" mass="12854">MKYVHPHATLNSSIILDPTPLLELSATNGSQTLCLGGEVSVDTASSSLNQFSSHKNSFTIGSSYSLGPFTTVKDRLSNNGKAGMVVQSEWRMKSPVTLSAEYDSKAVTSSPRHGLALALKP</sequence>
<name>A0A8X7VGK0_BRACI</name>
<reference evidence="2 3" key="1">
    <citation type="submission" date="2020-02" db="EMBL/GenBank/DDBJ databases">
        <authorList>
            <person name="Ma Q."/>
            <person name="Huang Y."/>
            <person name="Song X."/>
            <person name="Pei D."/>
        </authorList>
    </citation>
    <scope>NUCLEOTIDE SEQUENCE [LARGE SCALE GENOMIC DNA]</scope>
    <source>
        <strain evidence="2">Sxm20200214</strain>
        <tissue evidence="2">Leaf</tissue>
    </source>
</reference>
<gene>
    <name evidence="2" type="ORF">Bca52824_022346</name>
</gene>
<protein>
    <submittedName>
        <fullName evidence="2">Uncharacterized protein</fullName>
    </submittedName>
</protein>
<dbReference type="Pfam" id="PF01459">
    <property type="entry name" value="Porin_3"/>
    <property type="match status" value="1"/>
</dbReference>
<dbReference type="GO" id="GO:0005741">
    <property type="term" value="C:mitochondrial outer membrane"/>
    <property type="evidence" value="ECO:0007669"/>
    <property type="project" value="InterPro"/>
</dbReference>
<proteinExistence type="inferred from homology"/>
<dbReference type="GO" id="GO:0008308">
    <property type="term" value="F:voltage-gated monoatomic anion channel activity"/>
    <property type="evidence" value="ECO:0007669"/>
    <property type="project" value="InterPro"/>
</dbReference>
<accession>A0A8X7VGK0</accession>
<comment type="similarity">
    <text evidence="1">Belongs to the eukaryotic mitochondrial porin (TC 1.B.8.1) family.</text>
</comment>
<dbReference type="InterPro" id="IPR001925">
    <property type="entry name" value="Porin_Euk"/>
</dbReference>
<dbReference type="Gene3D" id="2.40.160.10">
    <property type="entry name" value="Porin"/>
    <property type="match status" value="2"/>
</dbReference>
<dbReference type="InterPro" id="IPR023614">
    <property type="entry name" value="Porin_dom_sf"/>
</dbReference>
<organism evidence="2 3">
    <name type="scientific">Brassica carinata</name>
    <name type="common">Ethiopian mustard</name>
    <name type="synonym">Abyssinian cabbage</name>
    <dbReference type="NCBI Taxonomy" id="52824"/>
    <lineage>
        <taxon>Eukaryota</taxon>
        <taxon>Viridiplantae</taxon>
        <taxon>Streptophyta</taxon>
        <taxon>Embryophyta</taxon>
        <taxon>Tracheophyta</taxon>
        <taxon>Spermatophyta</taxon>
        <taxon>Magnoliopsida</taxon>
        <taxon>eudicotyledons</taxon>
        <taxon>Gunneridae</taxon>
        <taxon>Pentapetalae</taxon>
        <taxon>rosids</taxon>
        <taxon>malvids</taxon>
        <taxon>Brassicales</taxon>
        <taxon>Brassicaceae</taxon>
        <taxon>Brassiceae</taxon>
        <taxon>Brassica</taxon>
    </lineage>
</organism>
<dbReference type="AlphaFoldDB" id="A0A8X7VGK0"/>
<dbReference type="InterPro" id="IPR027246">
    <property type="entry name" value="Porin_Euk/Tom40"/>
</dbReference>
<keyword evidence="3" id="KW-1185">Reference proteome</keyword>